<reference evidence="1" key="1">
    <citation type="submission" date="2019-06" db="EMBL/GenBank/DDBJ databases">
        <authorList>
            <person name="Zheng W."/>
        </authorList>
    </citation>
    <scope>NUCLEOTIDE SEQUENCE</scope>
    <source>
        <strain evidence="1">QDHG01</strain>
    </source>
</reference>
<evidence type="ECO:0000313" key="2">
    <source>
        <dbReference type="Proteomes" id="UP000785679"/>
    </source>
</evidence>
<sequence>MMSSTLGFSRVEPRKIEFIVEDFLSSTIVDYTRNLIILYKSRTSGSLLIPIRITFQTKSKPQFRRILNLALLHQAITLNLQKNSKMVKPSQV</sequence>
<protein>
    <submittedName>
        <fullName evidence="1">Uncharacterized protein</fullName>
    </submittedName>
</protein>
<organism evidence="1 2">
    <name type="scientific">Halteria grandinella</name>
    <dbReference type="NCBI Taxonomy" id="5974"/>
    <lineage>
        <taxon>Eukaryota</taxon>
        <taxon>Sar</taxon>
        <taxon>Alveolata</taxon>
        <taxon>Ciliophora</taxon>
        <taxon>Intramacronucleata</taxon>
        <taxon>Spirotrichea</taxon>
        <taxon>Stichotrichia</taxon>
        <taxon>Sporadotrichida</taxon>
        <taxon>Halteriidae</taxon>
        <taxon>Halteria</taxon>
    </lineage>
</organism>
<proteinExistence type="predicted"/>
<evidence type="ECO:0000313" key="1">
    <source>
        <dbReference type="EMBL" id="TNV82345.1"/>
    </source>
</evidence>
<dbReference type="Proteomes" id="UP000785679">
    <property type="component" value="Unassembled WGS sequence"/>
</dbReference>
<gene>
    <name evidence="1" type="ORF">FGO68_gene16845</name>
</gene>
<comment type="caution">
    <text evidence="1">The sequence shown here is derived from an EMBL/GenBank/DDBJ whole genome shotgun (WGS) entry which is preliminary data.</text>
</comment>
<keyword evidence="2" id="KW-1185">Reference proteome</keyword>
<accession>A0A8J8NXY8</accession>
<dbReference type="AlphaFoldDB" id="A0A8J8NXY8"/>
<dbReference type="EMBL" id="RRYP01005070">
    <property type="protein sequence ID" value="TNV82345.1"/>
    <property type="molecule type" value="Genomic_DNA"/>
</dbReference>
<name>A0A8J8NXY8_HALGN</name>